<sequence length="179" mass="20913">MMLTESNLQLKIPNEAEIHSLYWWKYIEEKQLAKQWNGPYIPEEFVDEKTYSQIWQEEIEAGIPAAAAIVINGKAVGYTGAYWVDRNTDWLEGGIVLYDPDYWNGGYGSTAFRLWIDYLFSSMSIHRIGLSTWSGNTRMIRVAEKMGFIEEARIREARLWKGKRYDAIKMGVLRQEWEG</sequence>
<name>A0ABV9NQT9_9BACI</name>
<comment type="caution">
    <text evidence="2">The sequence shown here is derived from an EMBL/GenBank/DDBJ whole genome shotgun (WGS) entry which is preliminary data.</text>
</comment>
<dbReference type="RefSeq" id="WP_377907843.1">
    <property type="nucleotide sequence ID" value="NZ_JBHSGK010000003.1"/>
</dbReference>
<organism evidence="2 3">
    <name type="scientific">Bacillus daqingensis</name>
    <dbReference type="NCBI Taxonomy" id="872396"/>
    <lineage>
        <taxon>Bacteria</taxon>
        <taxon>Bacillati</taxon>
        <taxon>Bacillota</taxon>
        <taxon>Bacilli</taxon>
        <taxon>Bacillales</taxon>
        <taxon>Bacillaceae</taxon>
        <taxon>Bacillus</taxon>
    </lineage>
</organism>
<dbReference type="Pfam" id="PF13302">
    <property type="entry name" value="Acetyltransf_3"/>
    <property type="match status" value="1"/>
</dbReference>
<proteinExistence type="predicted"/>
<reference evidence="3" key="1">
    <citation type="journal article" date="2019" name="Int. J. Syst. Evol. Microbiol.">
        <title>The Global Catalogue of Microorganisms (GCM) 10K type strain sequencing project: providing services to taxonomists for standard genome sequencing and annotation.</title>
        <authorList>
            <consortium name="The Broad Institute Genomics Platform"/>
            <consortium name="The Broad Institute Genome Sequencing Center for Infectious Disease"/>
            <person name="Wu L."/>
            <person name="Ma J."/>
        </authorList>
    </citation>
    <scope>NUCLEOTIDE SEQUENCE [LARGE SCALE GENOMIC DNA]</scope>
    <source>
        <strain evidence="3">JCM 12165</strain>
    </source>
</reference>
<dbReference type="EMBL" id="JBHSGK010000003">
    <property type="protein sequence ID" value="MFC4735216.1"/>
    <property type="molecule type" value="Genomic_DNA"/>
</dbReference>
<keyword evidence="2" id="KW-0012">Acyltransferase</keyword>
<dbReference type="PANTHER" id="PTHR43415">
    <property type="entry name" value="SPERMIDINE N(1)-ACETYLTRANSFERASE"/>
    <property type="match status" value="1"/>
</dbReference>
<evidence type="ECO:0000259" key="1">
    <source>
        <dbReference type="PROSITE" id="PS51186"/>
    </source>
</evidence>
<dbReference type="SUPFAM" id="SSF55729">
    <property type="entry name" value="Acyl-CoA N-acyltransferases (Nat)"/>
    <property type="match status" value="1"/>
</dbReference>
<dbReference type="InterPro" id="IPR016181">
    <property type="entry name" value="Acyl_CoA_acyltransferase"/>
</dbReference>
<evidence type="ECO:0000313" key="2">
    <source>
        <dbReference type="EMBL" id="MFC4735216.1"/>
    </source>
</evidence>
<feature type="domain" description="N-acetyltransferase" evidence="1">
    <location>
        <begin position="16"/>
        <end position="175"/>
    </location>
</feature>
<dbReference type="Proteomes" id="UP001595896">
    <property type="component" value="Unassembled WGS sequence"/>
</dbReference>
<dbReference type="EC" id="2.3.-.-" evidence="2"/>
<dbReference type="GO" id="GO:0016746">
    <property type="term" value="F:acyltransferase activity"/>
    <property type="evidence" value="ECO:0007669"/>
    <property type="project" value="UniProtKB-KW"/>
</dbReference>
<dbReference type="Gene3D" id="3.40.630.30">
    <property type="match status" value="1"/>
</dbReference>
<dbReference type="PANTHER" id="PTHR43415:SF4">
    <property type="entry name" value="N-ACETYLTRANSFERASE DOMAIN-CONTAINING PROTEIN"/>
    <property type="match status" value="1"/>
</dbReference>
<accession>A0ABV9NQT9</accession>
<evidence type="ECO:0000313" key="3">
    <source>
        <dbReference type="Proteomes" id="UP001595896"/>
    </source>
</evidence>
<dbReference type="InterPro" id="IPR000182">
    <property type="entry name" value="GNAT_dom"/>
</dbReference>
<protein>
    <submittedName>
        <fullName evidence="2">GNAT family N-acetyltransferase</fullName>
        <ecNumber evidence="2">2.3.-.-</ecNumber>
    </submittedName>
</protein>
<dbReference type="PROSITE" id="PS51186">
    <property type="entry name" value="GNAT"/>
    <property type="match status" value="1"/>
</dbReference>
<keyword evidence="3" id="KW-1185">Reference proteome</keyword>
<gene>
    <name evidence="2" type="ORF">ACFO4L_01345</name>
</gene>
<keyword evidence="2" id="KW-0808">Transferase</keyword>